<name>A0ABT2H932_9MICO</name>
<accession>A0ABT2H932</accession>
<organism evidence="1 2">
    <name type="scientific">Herbiconiux daphne</name>
    <dbReference type="NCBI Taxonomy" id="2970914"/>
    <lineage>
        <taxon>Bacteria</taxon>
        <taxon>Bacillati</taxon>
        <taxon>Actinomycetota</taxon>
        <taxon>Actinomycetes</taxon>
        <taxon>Micrococcales</taxon>
        <taxon>Microbacteriaceae</taxon>
        <taxon>Herbiconiux</taxon>
    </lineage>
</organism>
<proteinExistence type="predicted"/>
<protein>
    <submittedName>
        <fullName evidence="1">Uncharacterized protein</fullName>
    </submittedName>
</protein>
<sequence>MDGSKCYYLYNTSEHKCLVILKAGLYQLNDYPKNEIIELANLLGLKTHKIRNYYIDKKTGRKKYKIDIVVNNIQKDDVTIHLKEVLNALLESL</sequence>
<gene>
    <name evidence="1" type="ORF">N1032_22210</name>
</gene>
<keyword evidence="2" id="KW-1185">Reference proteome</keyword>
<dbReference type="EMBL" id="JANLCJ010000031">
    <property type="protein sequence ID" value="MCS5736453.1"/>
    <property type="molecule type" value="Genomic_DNA"/>
</dbReference>
<dbReference type="Proteomes" id="UP001165586">
    <property type="component" value="Unassembled WGS sequence"/>
</dbReference>
<comment type="caution">
    <text evidence="1">The sequence shown here is derived from an EMBL/GenBank/DDBJ whole genome shotgun (WGS) entry which is preliminary data.</text>
</comment>
<reference evidence="1" key="1">
    <citation type="submission" date="2022-08" db="EMBL/GenBank/DDBJ databases">
        <authorList>
            <person name="Deng Y."/>
            <person name="Han X.-F."/>
            <person name="Zhang Y.-Q."/>
        </authorList>
    </citation>
    <scope>NUCLEOTIDE SEQUENCE</scope>
    <source>
        <strain evidence="1">CPCC 203386</strain>
    </source>
</reference>
<evidence type="ECO:0000313" key="1">
    <source>
        <dbReference type="EMBL" id="MCS5736453.1"/>
    </source>
</evidence>
<evidence type="ECO:0000313" key="2">
    <source>
        <dbReference type="Proteomes" id="UP001165586"/>
    </source>
</evidence>
<dbReference type="RefSeq" id="WP_259542408.1">
    <property type="nucleotide sequence ID" value="NZ_JANLCJ010000031.1"/>
</dbReference>